<evidence type="ECO:0000313" key="3">
    <source>
        <dbReference type="Proteomes" id="UP001487740"/>
    </source>
</evidence>
<protein>
    <submittedName>
        <fullName evidence="2">Uncharacterized protein</fullName>
    </submittedName>
</protein>
<dbReference type="AlphaFoldDB" id="A0AAW0T6C3"/>
<dbReference type="Proteomes" id="UP001487740">
    <property type="component" value="Unassembled WGS sequence"/>
</dbReference>
<keyword evidence="3" id="KW-1185">Reference proteome</keyword>
<accession>A0AAW0T6C3</accession>
<sequence length="118" mass="12920">MRGYLLLLLAGALLLSAAEARGYYGICFVGGKIVPNGSTWNASGCRVGKCTDGSVSYTTCYVKPSTDPSCVSRARSESTLPALLSSDIMLTRYLSHHDLTLRWTWTARDNRLSLNIKR</sequence>
<gene>
    <name evidence="2" type="ORF">O3P69_011472</name>
</gene>
<comment type="caution">
    <text evidence="2">The sequence shown here is derived from an EMBL/GenBank/DDBJ whole genome shotgun (WGS) entry which is preliminary data.</text>
</comment>
<proteinExistence type="predicted"/>
<reference evidence="2 3" key="1">
    <citation type="submission" date="2023-03" db="EMBL/GenBank/DDBJ databases">
        <title>High-quality genome of Scylla paramamosain provides insights in environmental adaptation.</title>
        <authorList>
            <person name="Zhang L."/>
        </authorList>
    </citation>
    <scope>NUCLEOTIDE SEQUENCE [LARGE SCALE GENOMIC DNA]</scope>
    <source>
        <strain evidence="2">LZ_2023a</strain>
        <tissue evidence="2">Muscle</tissue>
    </source>
</reference>
<keyword evidence="1" id="KW-0732">Signal</keyword>
<organism evidence="2 3">
    <name type="scientific">Scylla paramamosain</name>
    <name type="common">Mud crab</name>
    <dbReference type="NCBI Taxonomy" id="85552"/>
    <lineage>
        <taxon>Eukaryota</taxon>
        <taxon>Metazoa</taxon>
        <taxon>Ecdysozoa</taxon>
        <taxon>Arthropoda</taxon>
        <taxon>Crustacea</taxon>
        <taxon>Multicrustacea</taxon>
        <taxon>Malacostraca</taxon>
        <taxon>Eumalacostraca</taxon>
        <taxon>Eucarida</taxon>
        <taxon>Decapoda</taxon>
        <taxon>Pleocyemata</taxon>
        <taxon>Brachyura</taxon>
        <taxon>Eubrachyura</taxon>
        <taxon>Portunoidea</taxon>
        <taxon>Portunidae</taxon>
        <taxon>Portuninae</taxon>
        <taxon>Scylla</taxon>
    </lineage>
</organism>
<feature type="chain" id="PRO_5044024615" evidence="1">
    <location>
        <begin position="21"/>
        <end position="118"/>
    </location>
</feature>
<feature type="signal peptide" evidence="1">
    <location>
        <begin position="1"/>
        <end position="20"/>
    </location>
</feature>
<evidence type="ECO:0000256" key="1">
    <source>
        <dbReference type="SAM" id="SignalP"/>
    </source>
</evidence>
<name>A0AAW0T6C3_SCYPA</name>
<dbReference type="EMBL" id="JARAKH010000038">
    <property type="protein sequence ID" value="KAK8382936.1"/>
    <property type="molecule type" value="Genomic_DNA"/>
</dbReference>
<evidence type="ECO:0000313" key="2">
    <source>
        <dbReference type="EMBL" id="KAK8382936.1"/>
    </source>
</evidence>